<evidence type="ECO:0000256" key="2">
    <source>
        <dbReference type="SAM" id="Phobius"/>
    </source>
</evidence>
<proteinExistence type="predicted"/>
<dbReference type="AlphaFoldDB" id="A0A7W5AUJ1"/>
<dbReference type="Proteomes" id="UP000570361">
    <property type="component" value="Unassembled WGS sequence"/>
</dbReference>
<feature type="region of interest" description="Disordered" evidence="1">
    <location>
        <begin position="94"/>
        <end position="134"/>
    </location>
</feature>
<reference evidence="3 4" key="1">
    <citation type="submission" date="2020-08" db="EMBL/GenBank/DDBJ databases">
        <title>Genomic Encyclopedia of Type Strains, Phase III (KMG-III): the genomes of soil and plant-associated and newly described type strains.</title>
        <authorList>
            <person name="Whitman W."/>
        </authorList>
    </citation>
    <scope>NUCLEOTIDE SEQUENCE [LARGE SCALE GENOMIC DNA]</scope>
    <source>
        <strain evidence="3 4">CECT 5862</strain>
    </source>
</reference>
<organism evidence="3 4">
    <name type="scientific">Paenibacillus phyllosphaerae</name>
    <dbReference type="NCBI Taxonomy" id="274593"/>
    <lineage>
        <taxon>Bacteria</taxon>
        <taxon>Bacillati</taxon>
        <taxon>Bacillota</taxon>
        <taxon>Bacilli</taxon>
        <taxon>Bacillales</taxon>
        <taxon>Paenibacillaceae</taxon>
        <taxon>Paenibacillus</taxon>
    </lineage>
</organism>
<keyword evidence="3" id="KW-0132">Cell division</keyword>
<sequence length="134" mass="15352">MAYTNGNLALQPKRKPEQQQQPQYREKRTTVTKRKPLPTRDKMVVLFTILMLVVTGFYILYRDIQIYQINLAAKEATASLDKMNKEIQEMTKTVEIESSPERIKEKAEAEGLIQDDGNNDIIIGETSSTSDTQE</sequence>
<dbReference type="RefSeq" id="WP_183597772.1">
    <property type="nucleotide sequence ID" value="NZ_JACHXK010000002.1"/>
</dbReference>
<feature type="compositionally biased region" description="Low complexity" evidence="1">
    <location>
        <begin position="115"/>
        <end position="124"/>
    </location>
</feature>
<comment type="caution">
    <text evidence="3">The sequence shown here is derived from an EMBL/GenBank/DDBJ whole genome shotgun (WGS) entry which is preliminary data.</text>
</comment>
<feature type="compositionally biased region" description="Polar residues" evidence="1">
    <location>
        <begin position="125"/>
        <end position="134"/>
    </location>
</feature>
<keyword evidence="2" id="KW-0812">Transmembrane</keyword>
<evidence type="ECO:0000256" key="1">
    <source>
        <dbReference type="SAM" id="MobiDB-lite"/>
    </source>
</evidence>
<protein>
    <submittedName>
        <fullName evidence="3">Cell division protein FtsL</fullName>
    </submittedName>
</protein>
<evidence type="ECO:0000313" key="3">
    <source>
        <dbReference type="EMBL" id="MBB3109050.1"/>
    </source>
</evidence>
<keyword evidence="2" id="KW-1133">Transmembrane helix</keyword>
<dbReference type="GO" id="GO:0051301">
    <property type="term" value="P:cell division"/>
    <property type="evidence" value="ECO:0007669"/>
    <property type="project" value="UniProtKB-KW"/>
</dbReference>
<name>A0A7W5AUJ1_9BACL</name>
<feature type="region of interest" description="Disordered" evidence="1">
    <location>
        <begin position="1"/>
        <end position="35"/>
    </location>
</feature>
<keyword evidence="2" id="KW-0472">Membrane</keyword>
<gene>
    <name evidence="3" type="ORF">FHS18_001102</name>
</gene>
<keyword evidence="4" id="KW-1185">Reference proteome</keyword>
<accession>A0A7W5AUJ1</accession>
<feature type="compositionally biased region" description="Basic and acidic residues" evidence="1">
    <location>
        <begin position="94"/>
        <end position="109"/>
    </location>
</feature>
<evidence type="ECO:0000313" key="4">
    <source>
        <dbReference type="Proteomes" id="UP000570361"/>
    </source>
</evidence>
<feature type="transmembrane region" description="Helical" evidence="2">
    <location>
        <begin position="43"/>
        <end position="61"/>
    </location>
</feature>
<dbReference type="EMBL" id="JACHXK010000002">
    <property type="protein sequence ID" value="MBB3109050.1"/>
    <property type="molecule type" value="Genomic_DNA"/>
</dbReference>
<keyword evidence="3" id="KW-0131">Cell cycle</keyword>